<keyword evidence="2" id="KW-1185">Reference proteome</keyword>
<sequence length="80" mass="8457">MSAASGEPGDNPINLYKRTPRISLGEQAGTDRCQAGRAVHFGGLALDPVPATKLTSPREHCSWQHAGAASDLFNSPVRQS</sequence>
<evidence type="ECO:0000313" key="2">
    <source>
        <dbReference type="Proteomes" id="UP001223072"/>
    </source>
</evidence>
<accession>A0ABU0RL55</accession>
<evidence type="ECO:0000313" key="1">
    <source>
        <dbReference type="EMBL" id="MDQ0932723.1"/>
    </source>
</evidence>
<organism evidence="1 2">
    <name type="scientific">Streptomyces turgidiscabies</name>
    <dbReference type="NCBI Taxonomy" id="85558"/>
    <lineage>
        <taxon>Bacteria</taxon>
        <taxon>Bacillati</taxon>
        <taxon>Actinomycetota</taxon>
        <taxon>Actinomycetes</taxon>
        <taxon>Kitasatosporales</taxon>
        <taxon>Streptomycetaceae</taxon>
        <taxon>Streptomyces</taxon>
    </lineage>
</organism>
<gene>
    <name evidence="1" type="ORF">QFZ49_002653</name>
</gene>
<dbReference type="Proteomes" id="UP001223072">
    <property type="component" value="Unassembled WGS sequence"/>
</dbReference>
<dbReference type="EMBL" id="JAUSZS010000003">
    <property type="protein sequence ID" value="MDQ0932723.1"/>
    <property type="molecule type" value="Genomic_DNA"/>
</dbReference>
<protein>
    <submittedName>
        <fullName evidence="1">Uncharacterized protein</fullName>
    </submittedName>
</protein>
<reference evidence="1 2" key="1">
    <citation type="submission" date="2023-07" db="EMBL/GenBank/DDBJ databases">
        <title>Comparative genomics of wheat-associated soil bacteria to identify genetic determinants of phenazine resistance.</title>
        <authorList>
            <person name="Mouncey N."/>
        </authorList>
    </citation>
    <scope>NUCLEOTIDE SEQUENCE [LARGE SCALE GENOMIC DNA]</scope>
    <source>
        <strain evidence="1 2">W2I16</strain>
    </source>
</reference>
<comment type="caution">
    <text evidence="1">The sequence shown here is derived from an EMBL/GenBank/DDBJ whole genome shotgun (WGS) entry which is preliminary data.</text>
</comment>
<proteinExistence type="predicted"/>
<name>A0ABU0RL55_9ACTN</name>